<name>A0AAE0GXI3_9CHLO</name>
<sequence length="322" mass="35403">MEEMDLVCHDKKGAGEECTTCLHEHHNDLKHSCEGSGLGKKFCNTTKVAPVGKCLAMMERKCPDVRGDLCHACLHQHHDVLKETCTGKWSANLFCERPQAQLPSAAKCLREIDRLCYDVKGKGAECTTCTLVHHDLLGHICKGTGAINNFCSKTSSSPSPIKCLEKMDMVCHREKGKGPACVTCIHEHQDVLKDICEGTHSGKKFCNVSEGMTPISCTEALDNACHDVKGHGDECHSCLHEHHHEFKHACKETPFNKNIFCNTTFVETTAECLDEMSTVCGNKKGEVDECHSCIHEHHHELKHVCKGSGHGAVFCNASTVAT</sequence>
<reference evidence="1 2" key="1">
    <citation type="journal article" date="2015" name="Genome Biol. Evol.">
        <title>Comparative Genomics of a Bacterivorous Green Alga Reveals Evolutionary Causalities and Consequences of Phago-Mixotrophic Mode of Nutrition.</title>
        <authorList>
            <person name="Burns J.A."/>
            <person name="Paasch A."/>
            <person name="Narechania A."/>
            <person name="Kim E."/>
        </authorList>
    </citation>
    <scope>NUCLEOTIDE SEQUENCE [LARGE SCALE GENOMIC DNA]</scope>
    <source>
        <strain evidence="1 2">PLY_AMNH</strain>
    </source>
</reference>
<evidence type="ECO:0000313" key="2">
    <source>
        <dbReference type="Proteomes" id="UP001190700"/>
    </source>
</evidence>
<dbReference type="Proteomes" id="UP001190700">
    <property type="component" value="Unassembled WGS sequence"/>
</dbReference>
<evidence type="ECO:0000313" key="1">
    <source>
        <dbReference type="EMBL" id="KAK3286020.1"/>
    </source>
</evidence>
<dbReference type="EMBL" id="LGRX02001523">
    <property type="protein sequence ID" value="KAK3286020.1"/>
    <property type="molecule type" value="Genomic_DNA"/>
</dbReference>
<accession>A0AAE0GXI3</accession>
<dbReference type="AlphaFoldDB" id="A0AAE0GXI3"/>
<gene>
    <name evidence="1" type="ORF">CYMTET_6397</name>
</gene>
<proteinExistence type="predicted"/>
<keyword evidence="2" id="KW-1185">Reference proteome</keyword>
<protein>
    <submittedName>
        <fullName evidence="1">Uncharacterized protein</fullName>
    </submittedName>
</protein>
<comment type="caution">
    <text evidence="1">The sequence shown here is derived from an EMBL/GenBank/DDBJ whole genome shotgun (WGS) entry which is preliminary data.</text>
</comment>
<organism evidence="1 2">
    <name type="scientific">Cymbomonas tetramitiformis</name>
    <dbReference type="NCBI Taxonomy" id="36881"/>
    <lineage>
        <taxon>Eukaryota</taxon>
        <taxon>Viridiplantae</taxon>
        <taxon>Chlorophyta</taxon>
        <taxon>Pyramimonadophyceae</taxon>
        <taxon>Pyramimonadales</taxon>
        <taxon>Pyramimonadaceae</taxon>
        <taxon>Cymbomonas</taxon>
    </lineage>
</organism>